<dbReference type="InterPro" id="IPR002820">
    <property type="entry name" value="Mopterin_CF_biosynth-C_dom"/>
</dbReference>
<evidence type="ECO:0000256" key="1">
    <source>
        <dbReference type="ARBA" id="ARBA00005046"/>
    </source>
</evidence>
<comment type="caution">
    <text evidence="4">The sequence shown here is derived from an EMBL/GenBank/DDBJ whole genome shotgun (WGS) entry which is preliminary data.</text>
</comment>
<name>X1IQP8_9ZZZZ</name>
<gene>
    <name evidence="4" type="ORF">S03H2_45508</name>
</gene>
<dbReference type="UniPathway" id="UPA00344"/>
<sequence>LIPMCHPLQITHSKIDFDVGENEIKIKAEVGAVDRTGVEMEALTAVAVAALTIYDMCKAVDKTTEISHIRLMKKTGGRSGDFVRKEG</sequence>
<dbReference type="EMBL" id="BARU01028518">
    <property type="protein sequence ID" value="GAH71560.1"/>
    <property type="molecule type" value="Genomic_DNA"/>
</dbReference>
<comment type="pathway">
    <text evidence="1">Cofactor biosynthesis; molybdopterin biosynthesis.</text>
</comment>
<dbReference type="GO" id="GO:0006777">
    <property type="term" value="P:Mo-molybdopterin cofactor biosynthetic process"/>
    <property type="evidence" value="ECO:0007669"/>
    <property type="project" value="UniProtKB-KW"/>
</dbReference>
<proteinExistence type="predicted"/>
<evidence type="ECO:0000256" key="2">
    <source>
        <dbReference type="ARBA" id="ARBA00023150"/>
    </source>
</evidence>
<reference evidence="4" key="1">
    <citation type="journal article" date="2014" name="Front. Microbiol.">
        <title>High frequency of phylogenetically diverse reductive dehalogenase-homologous genes in deep subseafloor sedimentary metagenomes.</title>
        <authorList>
            <person name="Kawai M."/>
            <person name="Futagami T."/>
            <person name="Toyoda A."/>
            <person name="Takaki Y."/>
            <person name="Nishi S."/>
            <person name="Hori S."/>
            <person name="Arai W."/>
            <person name="Tsubouchi T."/>
            <person name="Morono Y."/>
            <person name="Uchiyama I."/>
            <person name="Ito T."/>
            <person name="Fujiyama A."/>
            <person name="Inagaki F."/>
            <person name="Takami H."/>
        </authorList>
    </citation>
    <scope>NUCLEOTIDE SEQUENCE</scope>
    <source>
        <strain evidence="4">Expedition CK06-06</strain>
    </source>
</reference>
<feature type="non-terminal residue" evidence="4">
    <location>
        <position position="1"/>
    </location>
</feature>
<dbReference type="SUPFAM" id="SSF55040">
    <property type="entry name" value="Molybdenum cofactor biosynthesis protein C, MoaC"/>
    <property type="match status" value="1"/>
</dbReference>
<dbReference type="AlphaFoldDB" id="X1IQP8"/>
<dbReference type="Gene3D" id="3.30.70.640">
    <property type="entry name" value="Molybdopterin cofactor biosynthesis C (MoaC) domain"/>
    <property type="match status" value="1"/>
</dbReference>
<accession>X1IQP8</accession>
<keyword evidence="2" id="KW-0501">Molybdenum cofactor biosynthesis</keyword>
<organism evidence="4">
    <name type="scientific">marine sediment metagenome</name>
    <dbReference type="NCBI Taxonomy" id="412755"/>
    <lineage>
        <taxon>unclassified sequences</taxon>
        <taxon>metagenomes</taxon>
        <taxon>ecological metagenomes</taxon>
    </lineage>
</organism>
<feature type="domain" description="Molybdopterin cofactor biosynthesis C (MoaC)" evidence="3">
    <location>
        <begin position="1"/>
        <end position="77"/>
    </location>
</feature>
<protein>
    <recommendedName>
        <fullName evidence="3">Molybdopterin cofactor biosynthesis C (MoaC) domain-containing protein</fullName>
    </recommendedName>
</protein>
<dbReference type="InterPro" id="IPR036522">
    <property type="entry name" value="MoaC_sf"/>
</dbReference>
<dbReference type="Pfam" id="PF01967">
    <property type="entry name" value="MoaC"/>
    <property type="match status" value="1"/>
</dbReference>
<evidence type="ECO:0000313" key="4">
    <source>
        <dbReference type="EMBL" id="GAH71560.1"/>
    </source>
</evidence>
<evidence type="ECO:0000259" key="3">
    <source>
        <dbReference type="Pfam" id="PF01967"/>
    </source>
</evidence>